<dbReference type="PANTHER" id="PTHR40076">
    <property type="entry name" value="MEMBRANE PROTEIN-RELATED"/>
    <property type="match status" value="1"/>
</dbReference>
<feature type="transmembrane region" description="Helical" evidence="1">
    <location>
        <begin position="73"/>
        <end position="93"/>
    </location>
</feature>
<evidence type="ECO:0000313" key="2">
    <source>
        <dbReference type="EMBL" id="MBS9335673.1"/>
    </source>
</evidence>
<gene>
    <name evidence="2" type="ORF">G6R28_00285</name>
</gene>
<keyword evidence="1" id="KW-0812">Transmembrane</keyword>
<feature type="transmembrane region" description="Helical" evidence="1">
    <location>
        <begin position="21"/>
        <end position="39"/>
    </location>
</feature>
<dbReference type="EMBL" id="JAAMFJ010000001">
    <property type="protein sequence ID" value="MBS9335673.1"/>
    <property type="molecule type" value="Genomic_DNA"/>
</dbReference>
<organism evidence="2 3">
    <name type="scientific">Fructobacillus papyrifericola</name>
    <dbReference type="NCBI Taxonomy" id="2713172"/>
    <lineage>
        <taxon>Bacteria</taxon>
        <taxon>Bacillati</taxon>
        <taxon>Bacillota</taxon>
        <taxon>Bacilli</taxon>
        <taxon>Lactobacillales</taxon>
        <taxon>Lactobacillaceae</taxon>
        <taxon>Fructobacillus</taxon>
    </lineage>
</organism>
<reference evidence="2 3" key="1">
    <citation type="submission" date="2020-02" db="EMBL/GenBank/DDBJ databases">
        <title>Fructobacillus sp. isolated from paper mulberry of Taiwan.</title>
        <authorList>
            <person name="Lin S.-T."/>
        </authorList>
    </citation>
    <scope>NUCLEOTIDE SEQUENCE [LARGE SCALE GENOMIC DNA]</scope>
    <source>
        <strain evidence="2 3">M1-21</strain>
    </source>
</reference>
<protein>
    <submittedName>
        <fullName evidence="2">DUF975 family protein</fullName>
    </submittedName>
</protein>
<evidence type="ECO:0000256" key="1">
    <source>
        <dbReference type="SAM" id="Phobius"/>
    </source>
</evidence>
<name>A0ABS5QR59_9LACO</name>
<dbReference type="Proteomes" id="UP000735205">
    <property type="component" value="Unassembled WGS sequence"/>
</dbReference>
<keyword evidence="3" id="KW-1185">Reference proteome</keyword>
<keyword evidence="1" id="KW-0472">Membrane</keyword>
<feature type="transmembrane region" description="Helical" evidence="1">
    <location>
        <begin position="114"/>
        <end position="139"/>
    </location>
</feature>
<evidence type="ECO:0000313" key="3">
    <source>
        <dbReference type="Proteomes" id="UP000735205"/>
    </source>
</evidence>
<comment type="caution">
    <text evidence="2">The sequence shown here is derived from an EMBL/GenBank/DDBJ whole genome shotgun (WGS) entry which is preliminary data.</text>
</comment>
<proteinExistence type="predicted"/>
<accession>A0ABS5QR59</accession>
<dbReference type="InterPro" id="IPR010380">
    <property type="entry name" value="DUF975"/>
</dbReference>
<keyword evidence="1" id="KW-1133">Transmembrane helix</keyword>
<dbReference type="PANTHER" id="PTHR40076:SF1">
    <property type="entry name" value="MEMBRANE PROTEIN"/>
    <property type="match status" value="1"/>
</dbReference>
<feature type="transmembrane region" description="Helical" evidence="1">
    <location>
        <begin position="185"/>
        <end position="216"/>
    </location>
</feature>
<dbReference type="Pfam" id="PF06161">
    <property type="entry name" value="DUF975"/>
    <property type="match status" value="1"/>
</dbReference>
<dbReference type="RefSeq" id="WP_213792251.1">
    <property type="nucleotide sequence ID" value="NZ_JAAMFJ010000001.1"/>
</dbReference>
<sequence>MTKREVRRQIKAKAKEQLANNWIYLVLVTLPAVIFGWIGDRAFQTIDTVAIANGQFPWLDGTGNYLSVGDGSAMGILAFFAGTAATYSLLNFFRTEEKQAHPFLQSIEVYREKGLFLGTIGVGLLQFIWTVLWTMLFFVPGIIKGLAYSQAFYVYKDAKANGEAIRFRDAITRSRQLMNGHKWEYFVLILSFLGWLILANLVFGLGMIILLPYMYLTYAGFYDYLKQDLAAKQAEAAAE</sequence>